<evidence type="ECO:0000256" key="1">
    <source>
        <dbReference type="SAM" id="MobiDB-lite"/>
    </source>
</evidence>
<name>A0A1H3L086_9PSEU</name>
<dbReference type="SUPFAM" id="SSF140459">
    <property type="entry name" value="PE/PPE dimer-like"/>
    <property type="match status" value="1"/>
</dbReference>
<feature type="compositionally biased region" description="Gly residues" evidence="1">
    <location>
        <begin position="325"/>
        <end position="334"/>
    </location>
</feature>
<keyword evidence="3" id="KW-1185">Reference proteome</keyword>
<dbReference type="InterPro" id="IPR038332">
    <property type="entry name" value="PPE_sf"/>
</dbReference>
<organism evidence="2 3">
    <name type="scientific">Saccharopolyspora shandongensis</name>
    <dbReference type="NCBI Taxonomy" id="418495"/>
    <lineage>
        <taxon>Bacteria</taxon>
        <taxon>Bacillati</taxon>
        <taxon>Actinomycetota</taxon>
        <taxon>Actinomycetes</taxon>
        <taxon>Pseudonocardiales</taxon>
        <taxon>Pseudonocardiaceae</taxon>
        <taxon>Saccharopolyspora</taxon>
    </lineage>
</organism>
<gene>
    <name evidence="2" type="ORF">SAMN05216215_102996</name>
</gene>
<protein>
    <recommendedName>
        <fullName evidence="4">PPE family protein</fullName>
    </recommendedName>
</protein>
<dbReference type="AlphaFoldDB" id="A0A1H3L086"/>
<evidence type="ECO:0000313" key="3">
    <source>
        <dbReference type="Proteomes" id="UP000199529"/>
    </source>
</evidence>
<evidence type="ECO:0000313" key="2">
    <source>
        <dbReference type="EMBL" id="SDY57676.1"/>
    </source>
</evidence>
<accession>A0A1H3L086</accession>
<dbReference type="RefSeq" id="WP_093270673.1">
    <property type="nucleotide sequence ID" value="NZ_FNOK01000029.1"/>
</dbReference>
<dbReference type="EMBL" id="FNOK01000029">
    <property type="protein sequence ID" value="SDY57676.1"/>
    <property type="molecule type" value="Genomic_DNA"/>
</dbReference>
<reference evidence="3" key="1">
    <citation type="submission" date="2016-10" db="EMBL/GenBank/DDBJ databases">
        <authorList>
            <person name="Varghese N."/>
            <person name="Submissions S."/>
        </authorList>
    </citation>
    <scope>NUCLEOTIDE SEQUENCE [LARGE SCALE GENOMIC DNA]</scope>
    <source>
        <strain evidence="3">CGMCC 4.3530</strain>
    </source>
</reference>
<feature type="region of interest" description="Disordered" evidence="1">
    <location>
        <begin position="135"/>
        <end position="178"/>
    </location>
</feature>
<proteinExistence type="predicted"/>
<evidence type="ECO:0008006" key="4">
    <source>
        <dbReference type="Google" id="ProtNLM"/>
    </source>
</evidence>
<sequence length="372" mass="36387">MINDSETANVVEMASAGVQDLANAATSVLDDAGPAGALAQPVVSALRNVWEGYFGSPIPPEGTNWNSYSHEQLYQMLWDNADVGDVSAVAAEWGRHSSELTDHAESMRQQRTAMQTNWTSSSADLATERLGSIGERTDDISTRAATTQQATQDAGDALSVARNTMPPPPGDPTGSAVASAAAGAGAGAVIGGLIGAGAGGVGAGPGALMGAAIGAVAAGGGSLFLASVAAAEKKAQAVHVMQQYEANLLNSSKTIAPAGSTEALAFGAPASTSAAGFGGAAGGAGGGTPWGKLVGAGPLEAGLRGGAAGGALLAGSGSMAGLAGRGGSGGGMAPGGARRGEEEEEQLHQNRMPTVDQKLFADDRPASAPVIG</sequence>
<dbReference type="Gene3D" id="1.20.1260.20">
    <property type="entry name" value="PPE superfamily"/>
    <property type="match status" value="1"/>
</dbReference>
<dbReference type="OrthoDB" id="3681508at2"/>
<dbReference type="STRING" id="418495.SAMN05216215_102996"/>
<dbReference type="Proteomes" id="UP000199529">
    <property type="component" value="Unassembled WGS sequence"/>
</dbReference>
<feature type="region of interest" description="Disordered" evidence="1">
    <location>
        <begin position="325"/>
        <end position="372"/>
    </location>
</feature>